<gene>
    <name evidence="2" type="ORF">AU252_12375</name>
</gene>
<accession>A0A0U3R9K0</accession>
<dbReference type="STRING" id="121292.AU252_12375"/>
<dbReference type="InterPro" id="IPR008948">
    <property type="entry name" value="L-Aspartase-like"/>
</dbReference>
<reference evidence="2 3" key="1">
    <citation type="submission" date="2015-12" db="EMBL/GenBank/DDBJ databases">
        <authorList>
            <person name="Shamseldin A."/>
            <person name="Moawad H."/>
            <person name="Abd El-Rahim W.M."/>
            <person name="Sadowsky M.J."/>
        </authorList>
    </citation>
    <scope>NUCLEOTIDE SEQUENCE [LARGE SCALE GENOMIC DNA]</scope>
    <source>
        <strain evidence="2 3">Ar51</strain>
    </source>
</reference>
<dbReference type="KEGG" id="psul:AU252_12375"/>
<name>A0A0U3R9K0_9MICC</name>
<dbReference type="Gene3D" id="1.20.200.10">
    <property type="entry name" value="Fumarase/aspartase (Central domain)"/>
    <property type="match status" value="1"/>
</dbReference>
<proteinExistence type="predicted"/>
<dbReference type="PANTHER" id="PTHR10362">
    <property type="entry name" value="HISTIDINE AMMONIA-LYASE"/>
    <property type="match status" value="1"/>
</dbReference>
<organism evidence="2">
    <name type="scientific">Pseudarthrobacter sulfonivorans</name>
    <dbReference type="NCBI Taxonomy" id="121292"/>
    <lineage>
        <taxon>Bacteria</taxon>
        <taxon>Bacillati</taxon>
        <taxon>Actinomycetota</taxon>
        <taxon>Actinomycetes</taxon>
        <taxon>Micrococcales</taxon>
        <taxon>Micrococcaceae</taxon>
        <taxon>Pseudarthrobacter</taxon>
    </lineage>
</organism>
<dbReference type="SUPFAM" id="SSF48557">
    <property type="entry name" value="L-aspartase-like"/>
    <property type="match status" value="1"/>
</dbReference>
<dbReference type="Proteomes" id="UP000065151">
    <property type="component" value="Chromosome"/>
</dbReference>
<dbReference type="InterPro" id="IPR001106">
    <property type="entry name" value="Aromatic_Lyase"/>
</dbReference>
<dbReference type="GO" id="GO:0016841">
    <property type="term" value="F:ammonia-lyase activity"/>
    <property type="evidence" value="ECO:0007669"/>
    <property type="project" value="UniProtKB-ARBA"/>
</dbReference>
<dbReference type="Gene3D" id="1.10.275.10">
    <property type="entry name" value="Fumarase/aspartase (N-terminal domain)"/>
    <property type="match status" value="1"/>
</dbReference>
<evidence type="ECO:0000313" key="3">
    <source>
        <dbReference type="Proteomes" id="UP000065151"/>
    </source>
</evidence>
<protein>
    <submittedName>
        <fullName evidence="2">Histidine ammonia-lyase HutH</fullName>
    </submittedName>
</protein>
<dbReference type="EMBL" id="CP013747">
    <property type="protein sequence ID" value="ALV41857.1"/>
    <property type="molecule type" value="Genomic_DNA"/>
</dbReference>
<dbReference type="InterPro" id="IPR024083">
    <property type="entry name" value="Fumarase/histidase_N"/>
</dbReference>
<dbReference type="RefSeq" id="WP_058930981.1">
    <property type="nucleotide sequence ID" value="NZ_CP013747.1"/>
</dbReference>
<dbReference type="AlphaFoldDB" id="A0A0U3R9K0"/>
<keyword evidence="1 2" id="KW-0456">Lyase</keyword>
<sequence>MIEIDGTWLRLADITKVAAGGTRVTLAPSAVERMAASQRSARATARARPVYGRSTGVGANRSVTLDPTDTGMDLHGLNLLRSHAVDAGRALDRETVRAMLVIRLSQLSAGASGINPAIAEALVEMLNRDALPEVREFGGIGTADLPALAGTALTLLGERPTMGGGIIPEALDGWGTEDALPFISSSALTVAQAVLGHQKLAVLVENLTLVSALSFTAMSGNPEAFSPEVARASDSPAVGEMAATLHGLVAGTGVAARIQDPYCLRTLPQVLGAVTEELASLELLLNRLVVAGHENPMVFGSETDGTNGVAHHGLFQMTTLARRIDALHLALGTACATNLRRIDLLCDPAFTGLNRFLAADDSGQSGVMMLEYVAAAAAGLVRANAQPVSLQTVVLSLGAEEDASFASLAASRLDSTVQALATMTAVELVCSARTLRMQGRKTSEFSNPLLRRTLETGFTLPAASQDRDLRPDVDMALKLVRLPALGRHP</sequence>
<evidence type="ECO:0000313" key="2">
    <source>
        <dbReference type="EMBL" id="ALV41857.1"/>
    </source>
</evidence>
<evidence type="ECO:0000256" key="1">
    <source>
        <dbReference type="ARBA" id="ARBA00023239"/>
    </source>
</evidence>
<dbReference type="Pfam" id="PF00221">
    <property type="entry name" value="Lyase_aromatic"/>
    <property type="match status" value="1"/>
</dbReference>